<name>X1HF55_9ZZZZ</name>
<feature type="non-terminal residue" evidence="1">
    <location>
        <position position="52"/>
    </location>
</feature>
<gene>
    <name evidence="1" type="ORF">S03H2_38372</name>
</gene>
<proteinExistence type="predicted"/>
<reference evidence="1" key="1">
    <citation type="journal article" date="2014" name="Front. Microbiol.">
        <title>High frequency of phylogenetically diverse reductive dehalogenase-homologous genes in deep subseafloor sedimentary metagenomes.</title>
        <authorList>
            <person name="Kawai M."/>
            <person name="Futagami T."/>
            <person name="Toyoda A."/>
            <person name="Takaki Y."/>
            <person name="Nishi S."/>
            <person name="Hori S."/>
            <person name="Arai W."/>
            <person name="Tsubouchi T."/>
            <person name="Morono Y."/>
            <person name="Uchiyama I."/>
            <person name="Ito T."/>
            <person name="Fujiyama A."/>
            <person name="Inagaki F."/>
            <person name="Takami H."/>
        </authorList>
    </citation>
    <scope>NUCLEOTIDE SEQUENCE</scope>
    <source>
        <strain evidence="1">Expedition CK06-06</strain>
    </source>
</reference>
<dbReference type="EMBL" id="BARU01023659">
    <property type="protein sequence ID" value="GAH55700.1"/>
    <property type="molecule type" value="Genomic_DNA"/>
</dbReference>
<evidence type="ECO:0000313" key="1">
    <source>
        <dbReference type="EMBL" id="GAH55700.1"/>
    </source>
</evidence>
<protein>
    <submittedName>
        <fullName evidence="1">Uncharacterized protein</fullName>
    </submittedName>
</protein>
<dbReference type="AlphaFoldDB" id="X1HF55"/>
<comment type="caution">
    <text evidence="1">The sequence shown here is derived from an EMBL/GenBank/DDBJ whole genome shotgun (WGS) entry which is preliminary data.</text>
</comment>
<organism evidence="1">
    <name type="scientific">marine sediment metagenome</name>
    <dbReference type="NCBI Taxonomy" id="412755"/>
    <lineage>
        <taxon>unclassified sequences</taxon>
        <taxon>metagenomes</taxon>
        <taxon>ecological metagenomes</taxon>
    </lineage>
</organism>
<sequence length="52" mass="6207">MKAKFEHLGLMISETRTPAVCEICNNFIYKRIYYDENSEKKRKTVFVCKNCL</sequence>
<accession>X1HF55</accession>